<organism evidence="7 8">
    <name type="scientific">Pseudomassariella vexata</name>
    <dbReference type="NCBI Taxonomy" id="1141098"/>
    <lineage>
        <taxon>Eukaryota</taxon>
        <taxon>Fungi</taxon>
        <taxon>Dikarya</taxon>
        <taxon>Ascomycota</taxon>
        <taxon>Pezizomycotina</taxon>
        <taxon>Sordariomycetes</taxon>
        <taxon>Xylariomycetidae</taxon>
        <taxon>Amphisphaeriales</taxon>
        <taxon>Pseudomassariaceae</taxon>
        <taxon>Pseudomassariella</taxon>
    </lineage>
</organism>
<keyword evidence="3 6" id="KW-1133">Transmembrane helix</keyword>
<dbReference type="Proteomes" id="UP000193689">
    <property type="component" value="Unassembled WGS sequence"/>
</dbReference>
<dbReference type="Pfam" id="PF07690">
    <property type="entry name" value="MFS_1"/>
    <property type="match status" value="1"/>
</dbReference>
<comment type="subcellular location">
    <subcellularLocation>
        <location evidence="1">Membrane</location>
        <topology evidence="1">Multi-pass membrane protein</topology>
    </subcellularLocation>
</comment>
<feature type="transmembrane region" description="Helical" evidence="6">
    <location>
        <begin position="309"/>
        <end position="328"/>
    </location>
</feature>
<keyword evidence="4 6" id="KW-0472">Membrane</keyword>
<keyword evidence="8" id="KW-1185">Reference proteome</keyword>
<gene>
    <name evidence="7" type="ORF">BCR38DRAFT_469122</name>
</gene>
<dbReference type="STRING" id="1141098.A0A1Y2DCX9"/>
<sequence length="411" mass="44191">MEFNEPLPAQGQNSGGQDAEKTPQSDDSDPVGINTTPKKGKKSLAVYVSFFGITVDAFVFSLDVTTLAVALPSIAKQLYGTTLQSFWASIVYLLCVVITQPLYTAGFLMFTLGSTGLGGGGMDLMAEVIVADLTKERSLYLGLLALPTAIGSILGPALSALFSTYVSWRWIGWINLPLPVVSFFLVVFFLRLRPVDASIMAKLKRLDWGGILLSFVGIMVFVVPLSWANALHPWAFPLRLFHSKTVNLTILANFIHGVSLYSLLQYLPLFYQAVKLDTPVGSAITLLPTSVLSVVFAVVGVILTRPPLYFFGLPILWGVAIGALMRLLHLPIQASVADIKHTGLATGLLLLIRLMGGVVGLALGSTIFNSVFASSIINLELPGSLTILQDASQAIGFIPPIWLIPRDTVGT</sequence>
<dbReference type="AlphaFoldDB" id="A0A1Y2DCX9"/>
<evidence type="ECO:0000256" key="1">
    <source>
        <dbReference type="ARBA" id="ARBA00004141"/>
    </source>
</evidence>
<dbReference type="RefSeq" id="XP_040710484.1">
    <property type="nucleotide sequence ID" value="XM_040862796.1"/>
</dbReference>
<feature type="transmembrane region" description="Helical" evidence="6">
    <location>
        <begin position="170"/>
        <end position="190"/>
    </location>
</feature>
<feature type="transmembrane region" description="Helical" evidence="6">
    <location>
        <begin position="44"/>
        <end position="71"/>
    </location>
</feature>
<protein>
    <submittedName>
        <fullName evidence="7">Major facilitator superfamily domain-containing protein</fullName>
    </submittedName>
</protein>
<dbReference type="InParanoid" id="A0A1Y2DCX9"/>
<proteinExistence type="predicted"/>
<feature type="transmembrane region" description="Helical" evidence="6">
    <location>
        <begin position="348"/>
        <end position="368"/>
    </location>
</feature>
<dbReference type="GeneID" id="63779008"/>
<feature type="region of interest" description="Disordered" evidence="5">
    <location>
        <begin position="1"/>
        <end position="36"/>
    </location>
</feature>
<evidence type="ECO:0000256" key="5">
    <source>
        <dbReference type="SAM" id="MobiDB-lite"/>
    </source>
</evidence>
<dbReference type="InterPro" id="IPR011701">
    <property type="entry name" value="MFS"/>
</dbReference>
<evidence type="ECO:0000313" key="8">
    <source>
        <dbReference type="Proteomes" id="UP000193689"/>
    </source>
</evidence>
<feature type="transmembrane region" description="Helical" evidence="6">
    <location>
        <begin position="78"/>
        <end position="99"/>
    </location>
</feature>
<evidence type="ECO:0000313" key="7">
    <source>
        <dbReference type="EMBL" id="ORY57132.1"/>
    </source>
</evidence>
<dbReference type="InterPro" id="IPR036259">
    <property type="entry name" value="MFS_trans_sf"/>
</dbReference>
<reference evidence="7 8" key="1">
    <citation type="submission" date="2016-07" db="EMBL/GenBank/DDBJ databases">
        <title>Pervasive Adenine N6-methylation of Active Genes in Fungi.</title>
        <authorList>
            <consortium name="DOE Joint Genome Institute"/>
            <person name="Mondo S.J."/>
            <person name="Dannebaum R.O."/>
            <person name="Kuo R.C."/>
            <person name="Labutti K."/>
            <person name="Haridas S."/>
            <person name="Kuo A."/>
            <person name="Salamov A."/>
            <person name="Ahrendt S.R."/>
            <person name="Lipzen A."/>
            <person name="Sullivan W."/>
            <person name="Andreopoulos W.B."/>
            <person name="Clum A."/>
            <person name="Lindquist E."/>
            <person name="Daum C."/>
            <person name="Ramamoorthy G.K."/>
            <person name="Gryganskyi A."/>
            <person name="Culley D."/>
            <person name="Magnuson J.K."/>
            <person name="James T.Y."/>
            <person name="O'Malley M.A."/>
            <person name="Stajich J.E."/>
            <person name="Spatafora J.W."/>
            <person name="Visel A."/>
            <person name="Grigoriev I.V."/>
        </authorList>
    </citation>
    <scope>NUCLEOTIDE SEQUENCE [LARGE SCALE GENOMIC DNA]</scope>
    <source>
        <strain evidence="7 8">CBS 129021</strain>
    </source>
</reference>
<name>A0A1Y2DCX9_9PEZI</name>
<keyword evidence="2 6" id="KW-0812">Transmembrane</keyword>
<feature type="transmembrane region" description="Helical" evidence="6">
    <location>
        <begin position="283"/>
        <end position="303"/>
    </location>
</feature>
<accession>A0A1Y2DCX9</accession>
<dbReference type="SUPFAM" id="SSF103473">
    <property type="entry name" value="MFS general substrate transporter"/>
    <property type="match status" value="1"/>
</dbReference>
<feature type="transmembrane region" description="Helical" evidence="6">
    <location>
        <begin position="211"/>
        <end position="230"/>
    </location>
</feature>
<evidence type="ECO:0000256" key="6">
    <source>
        <dbReference type="SAM" id="Phobius"/>
    </source>
</evidence>
<evidence type="ECO:0000256" key="3">
    <source>
        <dbReference type="ARBA" id="ARBA00022989"/>
    </source>
</evidence>
<dbReference type="GO" id="GO:0022857">
    <property type="term" value="F:transmembrane transporter activity"/>
    <property type="evidence" value="ECO:0007669"/>
    <property type="project" value="InterPro"/>
</dbReference>
<dbReference type="Gene3D" id="1.20.1250.20">
    <property type="entry name" value="MFS general substrate transporter like domains"/>
    <property type="match status" value="1"/>
</dbReference>
<dbReference type="EMBL" id="MCFJ01000020">
    <property type="protein sequence ID" value="ORY57132.1"/>
    <property type="molecule type" value="Genomic_DNA"/>
</dbReference>
<dbReference type="PANTHER" id="PTHR23501:SF156">
    <property type="entry name" value="TRANSPORTER, PUTATIVE-RELATED"/>
    <property type="match status" value="1"/>
</dbReference>
<feature type="transmembrane region" description="Helical" evidence="6">
    <location>
        <begin position="250"/>
        <end position="271"/>
    </location>
</feature>
<feature type="transmembrane region" description="Helical" evidence="6">
    <location>
        <begin position="138"/>
        <end position="158"/>
    </location>
</feature>
<dbReference type="OrthoDB" id="4139357at2759"/>
<evidence type="ECO:0000256" key="4">
    <source>
        <dbReference type="ARBA" id="ARBA00023136"/>
    </source>
</evidence>
<dbReference type="PANTHER" id="PTHR23501">
    <property type="entry name" value="MAJOR FACILITATOR SUPERFAMILY"/>
    <property type="match status" value="1"/>
</dbReference>
<dbReference type="GO" id="GO:0005886">
    <property type="term" value="C:plasma membrane"/>
    <property type="evidence" value="ECO:0007669"/>
    <property type="project" value="TreeGrafter"/>
</dbReference>
<comment type="caution">
    <text evidence="7">The sequence shown here is derived from an EMBL/GenBank/DDBJ whole genome shotgun (WGS) entry which is preliminary data.</text>
</comment>
<evidence type="ECO:0000256" key="2">
    <source>
        <dbReference type="ARBA" id="ARBA00022692"/>
    </source>
</evidence>